<reference evidence="1 2" key="1">
    <citation type="submission" date="2019-03" db="EMBL/GenBank/DDBJ databases">
        <title>First draft genome of Liparis tanakae, snailfish: a comprehensive survey of snailfish specific genes.</title>
        <authorList>
            <person name="Kim W."/>
            <person name="Song I."/>
            <person name="Jeong J.-H."/>
            <person name="Kim D."/>
            <person name="Kim S."/>
            <person name="Ryu S."/>
            <person name="Song J.Y."/>
            <person name="Lee S.K."/>
        </authorList>
    </citation>
    <scope>NUCLEOTIDE SEQUENCE [LARGE SCALE GENOMIC DNA]</scope>
    <source>
        <tissue evidence="1">Muscle</tissue>
    </source>
</reference>
<evidence type="ECO:0000313" key="1">
    <source>
        <dbReference type="EMBL" id="TNN77859.1"/>
    </source>
</evidence>
<organism evidence="1 2">
    <name type="scientific">Liparis tanakae</name>
    <name type="common">Tanaka's snailfish</name>
    <dbReference type="NCBI Taxonomy" id="230148"/>
    <lineage>
        <taxon>Eukaryota</taxon>
        <taxon>Metazoa</taxon>
        <taxon>Chordata</taxon>
        <taxon>Craniata</taxon>
        <taxon>Vertebrata</taxon>
        <taxon>Euteleostomi</taxon>
        <taxon>Actinopterygii</taxon>
        <taxon>Neopterygii</taxon>
        <taxon>Teleostei</taxon>
        <taxon>Neoteleostei</taxon>
        <taxon>Acanthomorphata</taxon>
        <taxon>Eupercaria</taxon>
        <taxon>Perciformes</taxon>
        <taxon>Cottioidei</taxon>
        <taxon>Cottales</taxon>
        <taxon>Liparidae</taxon>
        <taxon>Liparis</taxon>
    </lineage>
</organism>
<dbReference type="EMBL" id="SRLO01000079">
    <property type="protein sequence ID" value="TNN77859.1"/>
    <property type="molecule type" value="Genomic_DNA"/>
</dbReference>
<sequence length="101" mass="11206">MQTPRASAGHGSHAMSTLCLLESCPCDGWSHATHRCLLWIFQLFSFIIFPVCRQAVQLLFSVQLRLISPPSAGERRVQVLGEASGWLASGTTSRRPPTKRR</sequence>
<keyword evidence="2" id="KW-1185">Reference proteome</keyword>
<evidence type="ECO:0000313" key="2">
    <source>
        <dbReference type="Proteomes" id="UP000314294"/>
    </source>
</evidence>
<protein>
    <submittedName>
        <fullName evidence="1">Uncharacterized protein</fullName>
    </submittedName>
</protein>
<name>A0A4Z2IIR1_9TELE</name>
<dbReference type="Proteomes" id="UP000314294">
    <property type="component" value="Unassembled WGS sequence"/>
</dbReference>
<dbReference type="AlphaFoldDB" id="A0A4Z2IIR1"/>
<comment type="caution">
    <text evidence="1">The sequence shown here is derived from an EMBL/GenBank/DDBJ whole genome shotgun (WGS) entry which is preliminary data.</text>
</comment>
<accession>A0A4Z2IIR1</accession>
<gene>
    <name evidence="1" type="ORF">EYF80_011916</name>
</gene>
<proteinExistence type="predicted"/>